<evidence type="ECO:0000256" key="6">
    <source>
        <dbReference type="SAM" id="MobiDB-lite"/>
    </source>
</evidence>
<dbReference type="InterPro" id="IPR038770">
    <property type="entry name" value="Na+/solute_symporter_sf"/>
</dbReference>
<evidence type="ECO:0000256" key="7">
    <source>
        <dbReference type="SAM" id="Phobius"/>
    </source>
</evidence>
<reference evidence="9 10" key="1">
    <citation type="submission" date="2018-04" db="EMBL/GenBank/DDBJ databases">
        <title>The genome of golden apple snail Pomacea canaliculata provides insight into stress tolerance and invasive adaptation.</title>
        <authorList>
            <person name="Liu C."/>
            <person name="Liu B."/>
            <person name="Ren Y."/>
            <person name="Zhang Y."/>
            <person name="Wang H."/>
            <person name="Li S."/>
            <person name="Jiang F."/>
            <person name="Yin L."/>
            <person name="Zhang G."/>
            <person name="Qian W."/>
            <person name="Fan W."/>
        </authorList>
    </citation>
    <scope>NUCLEOTIDE SEQUENCE [LARGE SCALE GENOMIC DNA]</scope>
    <source>
        <strain evidence="9">SZHN2017</strain>
        <tissue evidence="9">Muscle</tissue>
    </source>
</reference>
<accession>A0A2T7PYM2</accession>
<proteinExistence type="inferred from homology"/>
<feature type="domain" description="Cation/H+ exchanger transmembrane" evidence="8">
    <location>
        <begin position="125"/>
        <end position="491"/>
    </location>
</feature>
<dbReference type="GO" id="GO:0015297">
    <property type="term" value="F:antiporter activity"/>
    <property type="evidence" value="ECO:0007669"/>
    <property type="project" value="InterPro"/>
</dbReference>
<dbReference type="InterPro" id="IPR051843">
    <property type="entry name" value="CPA1_transporter"/>
</dbReference>
<dbReference type="PANTHER" id="PTHR31102:SF1">
    <property type="entry name" value="CATION_H+ EXCHANGER DOMAIN-CONTAINING PROTEIN"/>
    <property type="match status" value="1"/>
</dbReference>
<feature type="transmembrane region" description="Helical" evidence="7">
    <location>
        <begin position="477"/>
        <end position="498"/>
    </location>
</feature>
<sequence>MNSKIENGEIPEVEFEVQEEPVEEDLTKCRKCHTSCLECCRPVLAHHHPLSDNPSLLQRLHFAFLCPPHGRIGACFFVVLVGALWWGVLWSLTGDDALPGGNFFSLLPPFFFLLVWRIPCQLGEATAPLGMLIVGGILGNVPGIDIAKDINQSWGSGARQIALTVILIRAGLGLDPKALRRLSFAVLRLAFSPCLSETVAIGVAAYLILDFPWPWGFMLGFVISAVSPAVVVPSLLSLSERGYGIDKGIPTLVIAAASLDDVLAITGFGVLLGISFSTGDIAWNICKGPLEAVIGIVYGMLGGIILWYIPQKKSRHLLLFRSAMLLGGGMLAVFGSKMVDWAGAGPLGCLTISFVAALRWRSEVPKGKRNPVEGVTGVLWMIFQPLLFGLIGAQVNIASLEPETVGKGIGVLTIGLVVRMVVSFLAVFGTNLNLKERLFIPIAWLPKATVQAAIGSLALDTARDNNKTDLIPLGEQVLMMAVLAILIAAPIGAVVIALGGPRMLKHCPHTVSFDIEKSFLEGDRILTLAVLSILMTAPLGAVLIVITGKRLLNQTPDFDPQQRKSIITMAFDQDSLLSLQELNNSTWLTRTGEENDVSQPMIDSSKTTEEKENGNALQDLTARK</sequence>
<keyword evidence="5 7" id="KW-0472">Membrane</keyword>
<dbReference type="Proteomes" id="UP000245119">
    <property type="component" value="Linkage Group LG1"/>
</dbReference>
<dbReference type="OrthoDB" id="423807at2759"/>
<dbReference type="AlphaFoldDB" id="A0A2T7PYM2"/>
<evidence type="ECO:0000256" key="2">
    <source>
        <dbReference type="ARBA" id="ARBA00007367"/>
    </source>
</evidence>
<dbReference type="PANTHER" id="PTHR31102">
    <property type="match status" value="1"/>
</dbReference>
<comment type="similarity">
    <text evidence="2">Belongs to the monovalent cation:proton antiporter 1 (CPA1) transporter (TC 2.A.36) family.</text>
</comment>
<comment type="subcellular location">
    <subcellularLocation>
        <location evidence="1">Membrane</location>
        <topology evidence="1">Multi-pass membrane protein</topology>
    </subcellularLocation>
</comment>
<feature type="transmembrane region" description="Helical" evidence="7">
    <location>
        <begin position="292"/>
        <end position="310"/>
    </location>
</feature>
<feature type="transmembrane region" description="Helical" evidence="7">
    <location>
        <begin position="317"/>
        <end position="335"/>
    </location>
</feature>
<evidence type="ECO:0000256" key="4">
    <source>
        <dbReference type="ARBA" id="ARBA00022989"/>
    </source>
</evidence>
<keyword evidence="3 7" id="KW-0812">Transmembrane</keyword>
<evidence type="ECO:0000259" key="8">
    <source>
        <dbReference type="Pfam" id="PF00999"/>
    </source>
</evidence>
<dbReference type="Pfam" id="PF00999">
    <property type="entry name" value="Na_H_Exchanger"/>
    <property type="match status" value="1"/>
</dbReference>
<evidence type="ECO:0000256" key="3">
    <source>
        <dbReference type="ARBA" id="ARBA00022692"/>
    </source>
</evidence>
<feature type="transmembrane region" description="Helical" evidence="7">
    <location>
        <begin position="409"/>
        <end position="428"/>
    </location>
</feature>
<evidence type="ECO:0000313" key="10">
    <source>
        <dbReference type="Proteomes" id="UP000245119"/>
    </source>
</evidence>
<dbReference type="GO" id="GO:0016020">
    <property type="term" value="C:membrane"/>
    <property type="evidence" value="ECO:0007669"/>
    <property type="project" value="UniProtKB-SubCell"/>
</dbReference>
<organism evidence="9 10">
    <name type="scientific">Pomacea canaliculata</name>
    <name type="common">Golden apple snail</name>
    <dbReference type="NCBI Taxonomy" id="400727"/>
    <lineage>
        <taxon>Eukaryota</taxon>
        <taxon>Metazoa</taxon>
        <taxon>Spiralia</taxon>
        <taxon>Lophotrochozoa</taxon>
        <taxon>Mollusca</taxon>
        <taxon>Gastropoda</taxon>
        <taxon>Caenogastropoda</taxon>
        <taxon>Architaenioglossa</taxon>
        <taxon>Ampullarioidea</taxon>
        <taxon>Ampullariidae</taxon>
        <taxon>Pomacea</taxon>
    </lineage>
</organism>
<feature type="transmembrane region" description="Helical" evidence="7">
    <location>
        <begin position="186"/>
        <end position="209"/>
    </location>
</feature>
<feature type="transmembrane region" description="Helical" evidence="7">
    <location>
        <begin position="248"/>
        <end position="272"/>
    </location>
</feature>
<dbReference type="EMBL" id="PZQS01000001">
    <property type="protein sequence ID" value="PVD38526.1"/>
    <property type="molecule type" value="Genomic_DNA"/>
</dbReference>
<feature type="transmembrane region" description="Helical" evidence="7">
    <location>
        <begin position="525"/>
        <end position="546"/>
    </location>
</feature>
<evidence type="ECO:0000313" key="9">
    <source>
        <dbReference type="EMBL" id="PVD38526.1"/>
    </source>
</evidence>
<feature type="transmembrane region" description="Helical" evidence="7">
    <location>
        <begin position="378"/>
        <end position="397"/>
    </location>
</feature>
<name>A0A2T7PYM2_POMCA</name>
<keyword evidence="4 7" id="KW-1133">Transmembrane helix</keyword>
<dbReference type="InterPro" id="IPR006153">
    <property type="entry name" value="Cation/H_exchanger_TM"/>
</dbReference>
<keyword evidence="10" id="KW-1185">Reference proteome</keyword>
<dbReference type="GO" id="GO:1902600">
    <property type="term" value="P:proton transmembrane transport"/>
    <property type="evidence" value="ECO:0007669"/>
    <property type="project" value="InterPro"/>
</dbReference>
<feature type="transmembrane region" description="Helical" evidence="7">
    <location>
        <begin position="341"/>
        <end position="358"/>
    </location>
</feature>
<evidence type="ECO:0000256" key="5">
    <source>
        <dbReference type="ARBA" id="ARBA00023136"/>
    </source>
</evidence>
<feature type="transmembrane region" description="Helical" evidence="7">
    <location>
        <begin position="72"/>
        <end position="92"/>
    </location>
</feature>
<dbReference type="Gene3D" id="1.20.1530.20">
    <property type="match status" value="1"/>
</dbReference>
<feature type="transmembrane region" description="Helical" evidence="7">
    <location>
        <begin position="215"/>
        <end position="236"/>
    </location>
</feature>
<feature type="region of interest" description="Disordered" evidence="6">
    <location>
        <begin position="590"/>
        <end position="624"/>
    </location>
</feature>
<feature type="transmembrane region" description="Helical" evidence="7">
    <location>
        <begin position="125"/>
        <end position="144"/>
    </location>
</feature>
<gene>
    <name evidence="9" type="ORF">C0Q70_01142</name>
</gene>
<comment type="caution">
    <text evidence="9">The sequence shown here is derived from an EMBL/GenBank/DDBJ whole genome shotgun (WGS) entry which is preliminary data.</text>
</comment>
<protein>
    <recommendedName>
        <fullName evidence="8">Cation/H+ exchanger transmembrane domain-containing protein</fullName>
    </recommendedName>
</protein>
<evidence type="ECO:0000256" key="1">
    <source>
        <dbReference type="ARBA" id="ARBA00004141"/>
    </source>
</evidence>
<dbReference type="STRING" id="400727.A0A2T7PYM2"/>